<dbReference type="Gene3D" id="2.60.120.650">
    <property type="entry name" value="Cupin"/>
    <property type="match status" value="1"/>
</dbReference>
<feature type="compositionally biased region" description="Polar residues" evidence="15">
    <location>
        <begin position="586"/>
        <end position="601"/>
    </location>
</feature>
<keyword evidence="9" id="KW-0408">Iron</keyword>
<dbReference type="GO" id="GO:0140684">
    <property type="term" value="F:histone H3K9me2/H3K9me3 demethylase activity"/>
    <property type="evidence" value="ECO:0007669"/>
    <property type="project" value="UniProtKB-EC"/>
</dbReference>
<gene>
    <name evidence="18" type="ORF">OTU49_005026</name>
</gene>
<evidence type="ECO:0000256" key="11">
    <source>
        <dbReference type="ARBA" id="ARBA00023163"/>
    </source>
</evidence>
<dbReference type="GO" id="GO:0010468">
    <property type="term" value="P:regulation of gene expression"/>
    <property type="evidence" value="ECO:0007669"/>
    <property type="project" value="TreeGrafter"/>
</dbReference>
<dbReference type="EC" id="1.14.11.66" evidence="3"/>
<dbReference type="SUPFAM" id="SSF51197">
    <property type="entry name" value="Clavaminate synthase-like"/>
    <property type="match status" value="1"/>
</dbReference>
<feature type="compositionally biased region" description="Polar residues" evidence="15">
    <location>
        <begin position="994"/>
        <end position="1020"/>
    </location>
</feature>
<keyword evidence="19" id="KW-1185">Reference proteome</keyword>
<organism evidence="18 19">
    <name type="scientific">Cherax quadricarinatus</name>
    <name type="common">Australian red claw crayfish</name>
    <dbReference type="NCBI Taxonomy" id="27406"/>
    <lineage>
        <taxon>Eukaryota</taxon>
        <taxon>Metazoa</taxon>
        <taxon>Ecdysozoa</taxon>
        <taxon>Arthropoda</taxon>
        <taxon>Crustacea</taxon>
        <taxon>Multicrustacea</taxon>
        <taxon>Malacostraca</taxon>
        <taxon>Eumalacostraca</taxon>
        <taxon>Eucarida</taxon>
        <taxon>Decapoda</taxon>
        <taxon>Pleocyemata</taxon>
        <taxon>Astacidea</taxon>
        <taxon>Parastacoidea</taxon>
        <taxon>Parastacidae</taxon>
        <taxon>Cherax</taxon>
    </lineage>
</organism>
<feature type="region of interest" description="Disordered" evidence="15">
    <location>
        <begin position="994"/>
        <end position="1131"/>
    </location>
</feature>
<comment type="function">
    <text evidence="14">Probable histone demethylase that specifically demethylates 'Lys-9' and 'Lys-36' residues of histone H3, thereby playing a central role in histone code. Demethylation of Lys residue generates formaldehyde and succinate.</text>
</comment>
<evidence type="ECO:0000256" key="3">
    <source>
        <dbReference type="ARBA" id="ARBA00012900"/>
    </source>
</evidence>
<dbReference type="Proteomes" id="UP001445076">
    <property type="component" value="Unassembled WGS sequence"/>
</dbReference>
<dbReference type="Pfam" id="PF02375">
    <property type="entry name" value="JmjN"/>
    <property type="match status" value="1"/>
</dbReference>
<dbReference type="PROSITE" id="PS51183">
    <property type="entry name" value="JMJN"/>
    <property type="match status" value="1"/>
</dbReference>
<keyword evidence="4" id="KW-0479">Metal-binding</keyword>
<dbReference type="SMART" id="SM00545">
    <property type="entry name" value="JmjN"/>
    <property type="match status" value="1"/>
</dbReference>
<dbReference type="PROSITE" id="PS51184">
    <property type="entry name" value="JMJC"/>
    <property type="match status" value="1"/>
</dbReference>
<sequence>MTTEKKMKSTMGDQPKIMVFRPTWEEFKDFTSYITYIESQGANKAGLAKIIPPPEWCPRKSGYDLDSLDLTIPAPICQVVTGKQGLYQQINIQKKPMTVKEFSKLANSDRYRTPKHSSFEDLERKYWKNITYVSPIYGADVSGSITDPDVKEWNINSLGSILDYVNEDYGISIDGVNTAYLYFGMWKTTFAWHTEDMDLYSINYLHFGAPKTWYSIPPEHGRRLERLANGFFPNSFKACPAYLRHKMSLMSPQILKQYSIPFDKITQEAGDIMITFPYGYHAGFNHGFNCAESTNFAMPRWVEYGKRATQCQCRGDMVKISMDTFVKRFQPDRYELWLAGKDIGPHPEDPTRSSAAAQPSINDVLCNKKNVTPSPLIEQLLKQSPKKKKLKRHPIHQNKNEEEFVFHGEEVDEELSQVLDDIYAKAGESYSATAEPEYIPGKRSYSNISGLCTKKNKKLDGEKGGIPSAMAEQDGLTIKSEENAGNRDKESGLQHALNQAMTDIEGLMDVKPRAPIRVGNARPRVNRPKMQRTNMMKPQRYNYGKYVKNATGAYTIMNNHRFQLTHYPESPEDLYEKLRLAGTTITRPVSSNNGNSPQKIVNQRPMPPVKREISVQNRALQPGIPGTSGTFRMKAPSAPEAIARKFLPASSSVVVQYRPHVNPRGRPPKSKVPGQRTPVQKIHPNMLMRPNIPNFPAQGGAQKSSGFTSPGIPKQFPANIGKVVLDPKKMQLQQNKSTNPGEIVCTPDVLGLLASVSEAEKSMKQPTSQTPVKPPEGVFEMSENVSRQMQLQSPVQQQSQTSIHPQSQSLDHETASTSNDTALPSLNESLKSEEEHVLKPNELQAPKSEHQQDLKPEEKETLKYTEDEYLQKPVKEQILSTLENTASQQLEGQGQSMQQESTNCEENKPPVEKMVTDMEHVLKPEEEQLSEVKEADMLNSKDEHLIPQVHNRAPSPEPKELQMPVALQTQARSPQQNLELAPHHVQAPLPFQTQSSSMHTEASGLPTYTQASEPSYTQPSEPIHTLPATPIHTLASDPVHTQASEPPIHPQASEHPIHPQASEHPIHPQASEHPIHPQASEHPIHPQASEHPIHPQASEHPIHSQASEHPIHSQASEHPIHPQASEHPIHPQASEPIHHQASEHPIHPQASIPMHSVMAAQEPTPEHTQAQPMLQTPVHSISEAQVSSPMQSVPFTVPLQMQPPSMHGPPLNPIIPQSLSHMHSHMLSSMHTPSLPPVHPQLLTPMPAHTLATMHSQLHPTIHLPHMPAPMHMHLQTPPHSSHQTSAQLPFMQSLSHMSPSDTSKAALQRFSHSPDSQAVSR</sequence>
<dbReference type="FunFam" id="2.60.120.650:FF:000048">
    <property type="entry name" value="Lysine-specific demethylase 4A"/>
    <property type="match status" value="1"/>
</dbReference>
<evidence type="ECO:0000256" key="6">
    <source>
        <dbReference type="ARBA" id="ARBA00022853"/>
    </source>
</evidence>
<dbReference type="GO" id="GO:0140681">
    <property type="term" value="F:histone H3K36me2/H3K36me3 demethylase activity"/>
    <property type="evidence" value="ECO:0007669"/>
    <property type="project" value="UniProtKB-ARBA"/>
</dbReference>
<comment type="cofactor">
    <cofactor evidence="1">
        <name>Fe(2+)</name>
        <dbReference type="ChEBI" id="CHEBI:29033"/>
    </cofactor>
</comment>
<feature type="compositionally biased region" description="Low complexity" evidence="15">
    <location>
        <begin position="786"/>
        <end position="802"/>
    </location>
</feature>
<dbReference type="EMBL" id="JARKIK010000001">
    <property type="protein sequence ID" value="KAK8753964.1"/>
    <property type="molecule type" value="Genomic_DNA"/>
</dbReference>
<evidence type="ECO:0000313" key="18">
    <source>
        <dbReference type="EMBL" id="KAK8753964.1"/>
    </source>
</evidence>
<evidence type="ECO:0000256" key="8">
    <source>
        <dbReference type="ARBA" id="ARBA00023002"/>
    </source>
</evidence>
<name>A0AAW0YQ94_CHEQU</name>
<evidence type="ECO:0000256" key="5">
    <source>
        <dbReference type="ARBA" id="ARBA00022833"/>
    </source>
</evidence>
<evidence type="ECO:0000256" key="10">
    <source>
        <dbReference type="ARBA" id="ARBA00023015"/>
    </source>
</evidence>
<keyword evidence="8" id="KW-0560">Oxidoreductase</keyword>
<dbReference type="PANTHER" id="PTHR10694">
    <property type="entry name" value="LYSINE-SPECIFIC DEMETHYLASE"/>
    <property type="match status" value="1"/>
</dbReference>
<dbReference type="InterPro" id="IPR003347">
    <property type="entry name" value="JmjC_dom"/>
</dbReference>
<evidence type="ECO:0000259" key="16">
    <source>
        <dbReference type="PROSITE" id="PS51183"/>
    </source>
</evidence>
<evidence type="ECO:0000256" key="13">
    <source>
        <dbReference type="ARBA" id="ARBA00049349"/>
    </source>
</evidence>
<feature type="region of interest" description="Disordered" evidence="15">
    <location>
        <begin position="586"/>
        <end position="606"/>
    </location>
</feature>
<keyword evidence="5" id="KW-0862">Zinc</keyword>
<dbReference type="GO" id="GO:0000785">
    <property type="term" value="C:chromatin"/>
    <property type="evidence" value="ECO:0007669"/>
    <property type="project" value="TreeGrafter"/>
</dbReference>
<keyword evidence="10" id="KW-0805">Transcription regulation</keyword>
<evidence type="ECO:0000313" key="19">
    <source>
        <dbReference type="Proteomes" id="UP001445076"/>
    </source>
</evidence>
<evidence type="ECO:0000256" key="12">
    <source>
        <dbReference type="ARBA" id="ARBA00023242"/>
    </source>
</evidence>
<evidence type="ECO:0000256" key="1">
    <source>
        <dbReference type="ARBA" id="ARBA00001954"/>
    </source>
</evidence>
<comment type="catalytic activity">
    <reaction evidence="13">
        <text>N(6),N(6),N(6)-trimethyl-L-lysyl(9)-[histone H3] + 2 2-oxoglutarate + 2 O2 = N(6)-methyl-L-lysyl(9)-[histone H3] + 2 formaldehyde + 2 succinate + 2 CO2</text>
        <dbReference type="Rhea" id="RHEA:60200"/>
        <dbReference type="Rhea" id="RHEA-COMP:15538"/>
        <dbReference type="Rhea" id="RHEA-COMP:15542"/>
        <dbReference type="ChEBI" id="CHEBI:15379"/>
        <dbReference type="ChEBI" id="CHEBI:16526"/>
        <dbReference type="ChEBI" id="CHEBI:16810"/>
        <dbReference type="ChEBI" id="CHEBI:16842"/>
        <dbReference type="ChEBI" id="CHEBI:30031"/>
        <dbReference type="ChEBI" id="CHEBI:61929"/>
        <dbReference type="ChEBI" id="CHEBI:61961"/>
        <dbReference type="EC" id="1.14.11.66"/>
    </reaction>
</comment>
<dbReference type="SMART" id="SM00558">
    <property type="entry name" value="JmjC"/>
    <property type="match status" value="1"/>
</dbReference>
<keyword evidence="12" id="KW-0539">Nucleus</keyword>
<dbReference type="GO" id="GO:0005634">
    <property type="term" value="C:nucleus"/>
    <property type="evidence" value="ECO:0007669"/>
    <property type="project" value="TreeGrafter"/>
</dbReference>
<dbReference type="InterPro" id="IPR003349">
    <property type="entry name" value="JmjN"/>
</dbReference>
<evidence type="ECO:0000256" key="2">
    <source>
        <dbReference type="ARBA" id="ARBA00009711"/>
    </source>
</evidence>
<keyword evidence="11" id="KW-0804">Transcription</keyword>
<feature type="region of interest" description="Disordered" evidence="15">
    <location>
        <begin position="784"/>
        <end position="824"/>
    </location>
</feature>
<evidence type="ECO:0000256" key="7">
    <source>
        <dbReference type="ARBA" id="ARBA00022964"/>
    </source>
</evidence>
<dbReference type="Pfam" id="PF02373">
    <property type="entry name" value="JmjC"/>
    <property type="match status" value="1"/>
</dbReference>
<feature type="domain" description="JmjC" evidence="17">
    <location>
        <begin position="147"/>
        <end position="313"/>
    </location>
</feature>
<dbReference type="GO" id="GO:0046872">
    <property type="term" value="F:metal ion binding"/>
    <property type="evidence" value="ECO:0007669"/>
    <property type="project" value="UniProtKB-KW"/>
</dbReference>
<evidence type="ECO:0000259" key="17">
    <source>
        <dbReference type="PROSITE" id="PS51184"/>
    </source>
</evidence>
<protein>
    <recommendedName>
        <fullName evidence="3">[histone H3]-trimethyl-L-lysine(9) demethylase</fullName>
        <ecNumber evidence="3">1.14.11.66</ecNumber>
    </recommendedName>
</protein>
<proteinExistence type="inferred from homology"/>
<feature type="domain" description="JmjN" evidence="16">
    <location>
        <begin position="17"/>
        <end position="59"/>
    </location>
</feature>
<keyword evidence="7" id="KW-0223">Dioxygenase</keyword>
<comment type="similarity">
    <text evidence="2">Belongs to the JHDM3 histone demethylase family.</text>
</comment>
<evidence type="ECO:0000256" key="15">
    <source>
        <dbReference type="SAM" id="MobiDB-lite"/>
    </source>
</evidence>
<evidence type="ECO:0000256" key="14">
    <source>
        <dbReference type="ARBA" id="ARBA00053408"/>
    </source>
</evidence>
<keyword evidence="6" id="KW-0156">Chromatin regulator</keyword>
<dbReference type="PANTHER" id="PTHR10694:SF129">
    <property type="entry name" value="LYSINE-SPECIFIC DEMETHYLASE 4B-RELATED"/>
    <property type="match status" value="1"/>
</dbReference>
<accession>A0AAW0YQ94</accession>
<reference evidence="18 19" key="1">
    <citation type="journal article" date="2024" name="BMC Genomics">
        <title>Genome assembly of redclaw crayfish (Cherax quadricarinatus) provides insights into its immune adaptation and hypoxia tolerance.</title>
        <authorList>
            <person name="Liu Z."/>
            <person name="Zheng J."/>
            <person name="Li H."/>
            <person name="Fang K."/>
            <person name="Wang S."/>
            <person name="He J."/>
            <person name="Zhou D."/>
            <person name="Weng S."/>
            <person name="Chi M."/>
            <person name="Gu Z."/>
            <person name="He J."/>
            <person name="Li F."/>
            <person name="Wang M."/>
        </authorList>
    </citation>
    <scope>NUCLEOTIDE SEQUENCE [LARGE SCALE GENOMIC DNA]</scope>
    <source>
        <strain evidence="18">ZL_2023a</strain>
    </source>
</reference>
<evidence type="ECO:0000256" key="4">
    <source>
        <dbReference type="ARBA" id="ARBA00022723"/>
    </source>
</evidence>
<feature type="compositionally biased region" description="Polar residues" evidence="15">
    <location>
        <begin position="803"/>
        <end position="824"/>
    </location>
</feature>
<feature type="region of interest" description="Disordered" evidence="15">
    <location>
        <begin position="1295"/>
        <end position="1322"/>
    </location>
</feature>
<dbReference type="GO" id="GO:0048512">
    <property type="term" value="P:circadian behavior"/>
    <property type="evidence" value="ECO:0007669"/>
    <property type="project" value="UniProtKB-ARBA"/>
</dbReference>
<evidence type="ECO:0000256" key="9">
    <source>
        <dbReference type="ARBA" id="ARBA00023004"/>
    </source>
</evidence>
<comment type="caution">
    <text evidence="18">The sequence shown here is derived from an EMBL/GenBank/DDBJ whole genome shotgun (WGS) entry which is preliminary data.</text>
</comment>